<evidence type="ECO:0000256" key="1">
    <source>
        <dbReference type="SAM" id="MobiDB-lite"/>
    </source>
</evidence>
<evidence type="ECO:0000313" key="3">
    <source>
        <dbReference type="EMBL" id="KAK6354239.1"/>
    </source>
</evidence>
<feature type="region of interest" description="Disordered" evidence="1">
    <location>
        <begin position="309"/>
        <end position="352"/>
    </location>
</feature>
<feature type="chain" id="PRO_5043620198" evidence="2">
    <location>
        <begin position="23"/>
        <end position="352"/>
    </location>
</feature>
<protein>
    <submittedName>
        <fullName evidence="3">Uncharacterized protein</fullName>
    </submittedName>
</protein>
<dbReference type="Pfam" id="PF11327">
    <property type="entry name" value="Egh16-like"/>
    <property type="match status" value="1"/>
</dbReference>
<keyword evidence="2" id="KW-0732">Signal</keyword>
<sequence length="352" mass="38502">MHLTNSISAAVAFLSCASGIYGHGLIVDAYGNSNAKARGRGVGFVDQYAHNRKGTGQHPFQVDVPVFKDPAVPCCKRKRTYLAQGCGITLQVLWRNKIKPNGHLIKQSWYSGAVQHIFTSNNGGQVNLPYEMNLLMSKKLMPQASAGGWLKMRIHQVNVDGGGPYKCRIDSTGTANRFGAWIHPTINVPGDKYSLSWKTIHKPNLWIHLPIPKGTQCTGKWGSYTRVCMVRCENQAVNGPFGGCVPFQQIGGIIKTAPKPLTPIVKITAPPTITVTQEAPTVTITADARPPTKEEIDIAVGGEDIPKEAIEEIKEEKVIEEKDTELDEAKDENEKAADKAENEPPAEDYDGY</sequence>
<dbReference type="InterPro" id="IPR021476">
    <property type="entry name" value="Egh16-like"/>
</dbReference>
<dbReference type="AlphaFoldDB" id="A0AAV9V3P2"/>
<dbReference type="PANTHER" id="PTHR34618:SF4">
    <property type="entry name" value="CAS1"/>
    <property type="match status" value="1"/>
</dbReference>
<gene>
    <name evidence="3" type="ORF">TWF730_008651</name>
</gene>
<evidence type="ECO:0000313" key="4">
    <source>
        <dbReference type="Proteomes" id="UP001373714"/>
    </source>
</evidence>
<accession>A0AAV9V3P2</accession>
<dbReference type="PANTHER" id="PTHR34618">
    <property type="entry name" value="SURFACE PROTEIN MAS1, PUTATIVE-RELATED"/>
    <property type="match status" value="1"/>
</dbReference>
<keyword evidence="4" id="KW-1185">Reference proteome</keyword>
<dbReference type="Proteomes" id="UP001373714">
    <property type="component" value="Unassembled WGS sequence"/>
</dbReference>
<proteinExistence type="predicted"/>
<evidence type="ECO:0000256" key="2">
    <source>
        <dbReference type="SAM" id="SignalP"/>
    </source>
</evidence>
<name>A0AAV9V3P2_9PEZI</name>
<feature type="compositionally biased region" description="Basic and acidic residues" evidence="1">
    <location>
        <begin position="309"/>
        <end position="321"/>
    </location>
</feature>
<feature type="signal peptide" evidence="2">
    <location>
        <begin position="1"/>
        <end position="22"/>
    </location>
</feature>
<feature type="compositionally biased region" description="Acidic residues" evidence="1">
    <location>
        <begin position="322"/>
        <end position="331"/>
    </location>
</feature>
<organism evidence="3 4">
    <name type="scientific">Orbilia blumenaviensis</name>
    <dbReference type="NCBI Taxonomy" id="1796055"/>
    <lineage>
        <taxon>Eukaryota</taxon>
        <taxon>Fungi</taxon>
        <taxon>Dikarya</taxon>
        <taxon>Ascomycota</taxon>
        <taxon>Pezizomycotina</taxon>
        <taxon>Orbiliomycetes</taxon>
        <taxon>Orbiliales</taxon>
        <taxon>Orbiliaceae</taxon>
        <taxon>Orbilia</taxon>
    </lineage>
</organism>
<comment type="caution">
    <text evidence="3">The sequence shown here is derived from an EMBL/GenBank/DDBJ whole genome shotgun (WGS) entry which is preliminary data.</text>
</comment>
<dbReference type="EMBL" id="JAVHNS010000005">
    <property type="protein sequence ID" value="KAK6354239.1"/>
    <property type="molecule type" value="Genomic_DNA"/>
</dbReference>
<reference evidence="3 4" key="1">
    <citation type="submission" date="2019-10" db="EMBL/GenBank/DDBJ databases">
        <authorList>
            <person name="Palmer J.M."/>
        </authorList>
    </citation>
    <scope>NUCLEOTIDE SEQUENCE [LARGE SCALE GENOMIC DNA]</scope>
    <source>
        <strain evidence="3 4">TWF730</strain>
    </source>
</reference>
<feature type="compositionally biased region" description="Basic and acidic residues" evidence="1">
    <location>
        <begin position="332"/>
        <end position="342"/>
    </location>
</feature>